<dbReference type="InterPro" id="IPR036034">
    <property type="entry name" value="PDZ_sf"/>
</dbReference>
<keyword evidence="5" id="KW-0574">Periplasm</keyword>
<evidence type="ECO:0000259" key="12">
    <source>
        <dbReference type="PROSITE" id="PS50106"/>
    </source>
</evidence>
<gene>
    <name evidence="13" type="primary">dop</name>
    <name evidence="13" type="ORF">GCM10011342_17370</name>
</gene>
<dbReference type="InterPro" id="IPR011782">
    <property type="entry name" value="Pept_S1C_Do"/>
</dbReference>
<dbReference type="PANTHER" id="PTHR43343:SF3">
    <property type="entry name" value="PROTEASE DO-LIKE 8, CHLOROPLASTIC"/>
    <property type="match status" value="1"/>
</dbReference>
<feature type="domain" description="PDZ" evidence="12">
    <location>
        <begin position="384"/>
        <end position="485"/>
    </location>
</feature>
<dbReference type="Proteomes" id="UP000613582">
    <property type="component" value="Unassembled WGS sequence"/>
</dbReference>
<keyword evidence="2" id="KW-0645">Protease</keyword>
<keyword evidence="3 11" id="KW-0732">Signal</keyword>
<dbReference type="RefSeq" id="WP_188158796.1">
    <property type="nucleotide sequence ID" value="NZ_BMGH01000001.1"/>
</dbReference>
<evidence type="ECO:0000256" key="11">
    <source>
        <dbReference type="SAM" id="SignalP"/>
    </source>
</evidence>
<dbReference type="Gene3D" id="2.40.10.120">
    <property type="match status" value="1"/>
</dbReference>
<dbReference type="PROSITE" id="PS50106">
    <property type="entry name" value="PDZ"/>
    <property type="match status" value="2"/>
</dbReference>
<feature type="domain" description="PDZ" evidence="12">
    <location>
        <begin position="274"/>
        <end position="340"/>
    </location>
</feature>
<dbReference type="Pfam" id="PF13365">
    <property type="entry name" value="Trypsin_2"/>
    <property type="match status" value="1"/>
</dbReference>
<feature type="binding site" evidence="9">
    <location>
        <position position="156"/>
    </location>
    <ligand>
        <name>substrate</name>
    </ligand>
</feature>
<organism evidence="13 14">
    <name type="scientific">Aquisalinus flavus</name>
    <dbReference type="NCBI Taxonomy" id="1526572"/>
    <lineage>
        <taxon>Bacteria</taxon>
        <taxon>Pseudomonadati</taxon>
        <taxon>Pseudomonadota</taxon>
        <taxon>Alphaproteobacteria</taxon>
        <taxon>Parvularculales</taxon>
        <taxon>Parvularculaceae</taxon>
        <taxon>Aquisalinus</taxon>
    </lineage>
</organism>
<evidence type="ECO:0000256" key="7">
    <source>
        <dbReference type="ARBA" id="ARBA00022825"/>
    </source>
</evidence>
<keyword evidence="7" id="KW-0720">Serine protease</keyword>
<reference evidence="13" key="2">
    <citation type="submission" date="2020-09" db="EMBL/GenBank/DDBJ databases">
        <authorList>
            <person name="Sun Q."/>
            <person name="Zhou Y."/>
        </authorList>
    </citation>
    <scope>NUCLEOTIDE SEQUENCE</scope>
    <source>
        <strain evidence="13">CGMCC 1.12921</strain>
    </source>
</reference>
<evidence type="ECO:0000256" key="1">
    <source>
        <dbReference type="ARBA" id="ARBA00004418"/>
    </source>
</evidence>
<evidence type="ECO:0000256" key="8">
    <source>
        <dbReference type="PIRSR" id="PIRSR611782-1"/>
    </source>
</evidence>
<dbReference type="SUPFAM" id="SSF50156">
    <property type="entry name" value="PDZ domain-like"/>
    <property type="match status" value="2"/>
</dbReference>
<feature type="region of interest" description="Disordered" evidence="10">
    <location>
        <begin position="375"/>
        <end position="399"/>
    </location>
</feature>
<evidence type="ECO:0000256" key="5">
    <source>
        <dbReference type="ARBA" id="ARBA00022764"/>
    </source>
</evidence>
<feature type="active site" description="Charge relay system" evidence="8">
    <location>
        <position position="126"/>
    </location>
</feature>
<dbReference type="SMART" id="SM00228">
    <property type="entry name" value="PDZ"/>
    <property type="match status" value="2"/>
</dbReference>
<keyword evidence="4" id="KW-0677">Repeat</keyword>
<evidence type="ECO:0000256" key="4">
    <source>
        <dbReference type="ARBA" id="ARBA00022737"/>
    </source>
</evidence>
<evidence type="ECO:0000256" key="10">
    <source>
        <dbReference type="SAM" id="MobiDB-lite"/>
    </source>
</evidence>
<dbReference type="Gene3D" id="2.30.42.10">
    <property type="match status" value="2"/>
</dbReference>
<dbReference type="InterPro" id="IPR041489">
    <property type="entry name" value="PDZ_6"/>
</dbReference>
<name>A0A8J2V4I4_9PROT</name>
<evidence type="ECO:0000256" key="3">
    <source>
        <dbReference type="ARBA" id="ARBA00022729"/>
    </source>
</evidence>
<feature type="binding site" evidence="9">
    <location>
        <position position="126"/>
    </location>
    <ligand>
        <name>substrate</name>
    </ligand>
</feature>
<feature type="chain" id="PRO_5038920050" evidence="11">
    <location>
        <begin position="31"/>
        <end position="498"/>
    </location>
</feature>
<proteinExistence type="predicted"/>
<protein>
    <submittedName>
        <fullName evidence="13">Serine peptidase</fullName>
    </submittedName>
</protein>
<dbReference type="GO" id="GO:0006508">
    <property type="term" value="P:proteolysis"/>
    <property type="evidence" value="ECO:0007669"/>
    <property type="project" value="UniProtKB-KW"/>
</dbReference>
<evidence type="ECO:0000256" key="6">
    <source>
        <dbReference type="ARBA" id="ARBA00022801"/>
    </source>
</evidence>
<dbReference type="NCBIfam" id="TIGR02037">
    <property type="entry name" value="degP_htrA_DO"/>
    <property type="match status" value="1"/>
</dbReference>
<reference evidence="13" key="1">
    <citation type="journal article" date="2014" name="Int. J. Syst. Evol. Microbiol.">
        <title>Complete genome sequence of Corynebacterium casei LMG S-19264T (=DSM 44701T), isolated from a smear-ripened cheese.</title>
        <authorList>
            <consortium name="US DOE Joint Genome Institute (JGI-PGF)"/>
            <person name="Walter F."/>
            <person name="Albersmeier A."/>
            <person name="Kalinowski J."/>
            <person name="Ruckert C."/>
        </authorList>
    </citation>
    <scope>NUCLEOTIDE SEQUENCE</scope>
    <source>
        <strain evidence="13">CGMCC 1.12921</strain>
    </source>
</reference>
<keyword evidence="14" id="KW-1185">Reference proteome</keyword>
<accession>A0A8J2V4I4</accession>
<feature type="active site" description="Charge relay system" evidence="8">
    <location>
        <position position="156"/>
    </location>
</feature>
<sequence>MTLRTITKTPLKKLILSGVGALAIGAAAFALPDTTYAQAPRLMTPPTGFGGQISFADLVEQVSPAVVSIHTEKTIEQPEIPSEFQWFFERQFGENFEEQFGQSRQAAAEGSGFFIDGEGHIVTNNHVIDGAETITIRLNDGSELEAELLGTDAATDIAVLKVSAPQGQPFVTFADNVNLRVGDWVLAVGNPFGLGGTVTSGIVSAIGRDNGMGVYNDFIQIDAPINRGNSGGPTFDLNGRVVGVNNAIFSPTGGSVGIGFAIPAQTASFVVEQLIEKGTVTRGWLGVEIRPFDNNHAAAVGLDSAEGALVVNVQPGTPAANAGVQSGDIVIDFNGTKVDNARTLTRAVGSVAPGETAKLTVWRDGSEKNLRVKLGERNEDQLAQAEVPSDDGASPTPEVTSELGVRFSALTDQARQQYDLPTDLRGALVTSVAPNSPAAQAGLQRGMVIYEIDNDAVNSPSDVESKIKALQESGKEAVLLRVQAGDRKDFRALPLKKS</sequence>
<comment type="caution">
    <text evidence="13">The sequence shown here is derived from an EMBL/GenBank/DDBJ whole genome shotgun (WGS) entry which is preliminary data.</text>
</comment>
<dbReference type="InterPro" id="IPR009003">
    <property type="entry name" value="Peptidase_S1_PA"/>
</dbReference>
<dbReference type="PRINTS" id="PR00834">
    <property type="entry name" value="PROTEASES2C"/>
</dbReference>
<dbReference type="PANTHER" id="PTHR43343">
    <property type="entry name" value="PEPTIDASE S12"/>
    <property type="match status" value="1"/>
</dbReference>
<dbReference type="EMBL" id="BMGH01000001">
    <property type="protein sequence ID" value="GGD09039.1"/>
    <property type="molecule type" value="Genomic_DNA"/>
</dbReference>
<feature type="binding site" evidence="9">
    <location>
        <begin position="228"/>
        <end position="230"/>
    </location>
    <ligand>
        <name>substrate</name>
    </ligand>
</feature>
<keyword evidence="6" id="KW-0378">Hydrolase</keyword>
<dbReference type="SUPFAM" id="SSF50494">
    <property type="entry name" value="Trypsin-like serine proteases"/>
    <property type="match status" value="1"/>
</dbReference>
<dbReference type="InterPro" id="IPR001478">
    <property type="entry name" value="PDZ"/>
</dbReference>
<evidence type="ECO:0000313" key="13">
    <source>
        <dbReference type="EMBL" id="GGD09039.1"/>
    </source>
</evidence>
<evidence type="ECO:0000256" key="2">
    <source>
        <dbReference type="ARBA" id="ARBA00022670"/>
    </source>
</evidence>
<dbReference type="AlphaFoldDB" id="A0A8J2V4I4"/>
<dbReference type="Pfam" id="PF13180">
    <property type="entry name" value="PDZ_2"/>
    <property type="match status" value="1"/>
</dbReference>
<feature type="signal peptide" evidence="11">
    <location>
        <begin position="1"/>
        <end position="30"/>
    </location>
</feature>
<evidence type="ECO:0000313" key="14">
    <source>
        <dbReference type="Proteomes" id="UP000613582"/>
    </source>
</evidence>
<comment type="subcellular location">
    <subcellularLocation>
        <location evidence="1">Periplasm</location>
    </subcellularLocation>
</comment>
<feature type="active site" description="Charge relay system" evidence="8">
    <location>
        <position position="230"/>
    </location>
</feature>
<feature type="binding site" evidence="9">
    <location>
        <position position="72"/>
    </location>
    <ligand>
        <name>substrate</name>
    </ligand>
</feature>
<evidence type="ECO:0000256" key="9">
    <source>
        <dbReference type="PIRSR" id="PIRSR611782-2"/>
    </source>
</evidence>
<dbReference type="InterPro" id="IPR001940">
    <property type="entry name" value="Peptidase_S1C"/>
</dbReference>
<dbReference type="Pfam" id="PF17820">
    <property type="entry name" value="PDZ_6"/>
    <property type="match status" value="1"/>
</dbReference>
<dbReference type="GO" id="GO:0004252">
    <property type="term" value="F:serine-type endopeptidase activity"/>
    <property type="evidence" value="ECO:0007669"/>
    <property type="project" value="InterPro"/>
</dbReference>
<dbReference type="InterPro" id="IPR051201">
    <property type="entry name" value="Chloro_Bact_Ser_Proteases"/>
</dbReference>
<dbReference type="CDD" id="cd10839">
    <property type="entry name" value="cpPDZ1_DegP-like"/>
    <property type="match status" value="1"/>
</dbReference>